<keyword evidence="1" id="KW-0472">Membrane</keyword>
<reference evidence="2" key="2">
    <citation type="journal article" date="2021" name="Front. Microbiol.">
        <title>Aerobic Denitrification and Heterotrophic Sulfur Oxidation in the Genus Halomonas Revealed by Six Novel Species Characterizations and Genome-Based Analysis.</title>
        <authorList>
            <person name="Wang L."/>
            <person name="Shao Z."/>
        </authorList>
    </citation>
    <scope>NUCLEOTIDE SEQUENCE</scope>
    <source>
        <strain evidence="2">MCCC 1A05776</strain>
    </source>
</reference>
<evidence type="ECO:0000313" key="2">
    <source>
        <dbReference type="EMBL" id="MCE8052427.1"/>
    </source>
</evidence>
<name>A0AAW4YWN4_9GAMM</name>
<dbReference type="AlphaFoldDB" id="A0AAW4YWN4"/>
<organism evidence="2 3">
    <name type="scientific">Billgrantia desiderata</name>
    <dbReference type="NCBI Taxonomy" id="52021"/>
    <lineage>
        <taxon>Bacteria</taxon>
        <taxon>Pseudomonadati</taxon>
        <taxon>Pseudomonadota</taxon>
        <taxon>Gammaproteobacteria</taxon>
        <taxon>Oceanospirillales</taxon>
        <taxon>Halomonadaceae</taxon>
        <taxon>Billgrantia</taxon>
    </lineage>
</organism>
<keyword evidence="1" id="KW-0812">Transmembrane</keyword>
<dbReference type="EMBL" id="JABFTS010000005">
    <property type="protein sequence ID" value="MCE8052427.1"/>
    <property type="molecule type" value="Genomic_DNA"/>
</dbReference>
<protein>
    <submittedName>
        <fullName evidence="2">Uncharacterized protein</fullName>
    </submittedName>
</protein>
<reference evidence="2" key="1">
    <citation type="submission" date="2020-05" db="EMBL/GenBank/DDBJ databases">
        <authorList>
            <person name="Wang L."/>
            <person name="Shao Z."/>
        </authorList>
    </citation>
    <scope>NUCLEOTIDE SEQUENCE</scope>
    <source>
        <strain evidence="2">MCCC 1A05776</strain>
    </source>
</reference>
<evidence type="ECO:0000256" key="1">
    <source>
        <dbReference type="SAM" id="Phobius"/>
    </source>
</evidence>
<proteinExistence type="predicted"/>
<feature type="transmembrane region" description="Helical" evidence="1">
    <location>
        <begin position="6"/>
        <end position="24"/>
    </location>
</feature>
<comment type="caution">
    <text evidence="2">The sequence shown here is derived from an EMBL/GenBank/DDBJ whole genome shotgun (WGS) entry which is preliminary data.</text>
</comment>
<dbReference type="RefSeq" id="WP_086510762.1">
    <property type="nucleotide sequence ID" value="NZ_JABFTS010000005.1"/>
</dbReference>
<sequence length="124" mass="14447">MALFLLIFAVCLFIIGGMVLVLLFSRTPRYRTEPEHLLELFDKALANQVGETEWNVVINYPIRHDDYLDGVRRRAQHLMQEHGRPWQVAQGKPLLDKTGHAELAALRNHLAAHQRLRERQRNES</sequence>
<gene>
    <name evidence="2" type="ORF">HOP61_14095</name>
</gene>
<accession>A0AAW4YWN4</accession>
<dbReference type="Proteomes" id="UP001320178">
    <property type="component" value="Unassembled WGS sequence"/>
</dbReference>
<keyword evidence="1" id="KW-1133">Transmembrane helix</keyword>
<evidence type="ECO:0000313" key="3">
    <source>
        <dbReference type="Proteomes" id="UP001320178"/>
    </source>
</evidence>